<proteinExistence type="predicted"/>
<evidence type="ECO:0000259" key="2">
    <source>
        <dbReference type="Pfam" id="PF20231"/>
    </source>
</evidence>
<feature type="domain" description="DUF6589" evidence="2">
    <location>
        <begin position="95"/>
        <end position="184"/>
    </location>
</feature>
<evidence type="ECO:0000313" key="3">
    <source>
        <dbReference type="EMBL" id="KZP10856.1"/>
    </source>
</evidence>
<dbReference type="OrthoDB" id="3256296at2759"/>
<sequence length="189" mass="21247">MLKHGRHGSQRRVWQPIRYGPPITGRASRSRGAGKGHRHCAWGPDLRQKDKMYSGTTATFVGLEDCSVKVALNPEPLRKAREEEGKQSNIGVLYKRIRWGKLESVMALHSLSFLVQGVPSLAEHADRIRLRFKTTMAMHRMRIARKTKLHPLATSNLNEGNAGQNMNILHDLLVSQLGRPPEEVENSSS</sequence>
<name>A0A165ZRP9_9AGAM</name>
<evidence type="ECO:0000313" key="4">
    <source>
        <dbReference type="Proteomes" id="UP000076532"/>
    </source>
</evidence>
<dbReference type="Proteomes" id="UP000076532">
    <property type="component" value="Unassembled WGS sequence"/>
</dbReference>
<dbReference type="STRING" id="436010.A0A165ZRP9"/>
<protein>
    <recommendedName>
        <fullName evidence="2">DUF6589 domain-containing protein</fullName>
    </recommendedName>
</protein>
<dbReference type="AlphaFoldDB" id="A0A165ZRP9"/>
<gene>
    <name evidence="3" type="ORF">FIBSPDRAFT_989237</name>
</gene>
<keyword evidence="4" id="KW-1185">Reference proteome</keyword>
<accession>A0A165ZRP9</accession>
<feature type="compositionally biased region" description="Basic residues" evidence="1">
    <location>
        <begin position="28"/>
        <end position="38"/>
    </location>
</feature>
<evidence type="ECO:0000256" key="1">
    <source>
        <dbReference type="SAM" id="MobiDB-lite"/>
    </source>
</evidence>
<reference evidence="3 4" key="1">
    <citation type="journal article" date="2016" name="Mol. Biol. Evol.">
        <title>Comparative Genomics of Early-Diverging Mushroom-Forming Fungi Provides Insights into the Origins of Lignocellulose Decay Capabilities.</title>
        <authorList>
            <person name="Nagy L.G."/>
            <person name="Riley R."/>
            <person name="Tritt A."/>
            <person name="Adam C."/>
            <person name="Daum C."/>
            <person name="Floudas D."/>
            <person name="Sun H."/>
            <person name="Yadav J.S."/>
            <person name="Pangilinan J."/>
            <person name="Larsson K.H."/>
            <person name="Matsuura K."/>
            <person name="Barry K."/>
            <person name="Labutti K."/>
            <person name="Kuo R."/>
            <person name="Ohm R.A."/>
            <person name="Bhattacharya S.S."/>
            <person name="Shirouzu T."/>
            <person name="Yoshinaga Y."/>
            <person name="Martin F.M."/>
            <person name="Grigoriev I.V."/>
            <person name="Hibbett D.S."/>
        </authorList>
    </citation>
    <scope>NUCLEOTIDE SEQUENCE [LARGE SCALE GENOMIC DNA]</scope>
    <source>
        <strain evidence="3 4">CBS 109695</strain>
    </source>
</reference>
<feature type="region of interest" description="Disordered" evidence="1">
    <location>
        <begin position="18"/>
        <end position="38"/>
    </location>
</feature>
<dbReference type="Pfam" id="PF20231">
    <property type="entry name" value="DUF6589"/>
    <property type="match status" value="1"/>
</dbReference>
<organism evidence="3 4">
    <name type="scientific">Athelia psychrophila</name>
    <dbReference type="NCBI Taxonomy" id="1759441"/>
    <lineage>
        <taxon>Eukaryota</taxon>
        <taxon>Fungi</taxon>
        <taxon>Dikarya</taxon>
        <taxon>Basidiomycota</taxon>
        <taxon>Agaricomycotina</taxon>
        <taxon>Agaricomycetes</taxon>
        <taxon>Agaricomycetidae</taxon>
        <taxon>Atheliales</taxon>
        <taxon>Atheliaceae</taxon>
        <taxon>Athelia</taxon>
    </lineage>
</organism>
<dbReference type="EMBL" id="KV417672">
    <property type="protein sequence ID" value="KZP10856.1"/>
    <property type="molecule type" value="Genomic_DNA"/>
</dbReference>
<dbReference type="InterPro" id="IPR046496">
    <property type="entry name" value="DUF6589"/>
</dbReference>